<dbReference type="PANTHER" id="PTHR37191:SF1">
    <property type="entry name" value="OS08G0112600 PROTEIN"/>
    <property type="match status" value="1"/>
</dbReference>
<feature type="region of interest" description="Disordered" evidence="1">
    <location>
        <begin position="170"/>
        <end position="205"/>
    </location>
</feature>
<evidence type="ECO:0000313" key="3">
    <source>
        <dbReference type="Proteomes" id="UP000007305"/>
    </source>
</evidence>
<dbReference type="Proteomes" id="UP000007305">
    <property type="component" value="Chromosome 10"/>
</dbReference>
<feature type="region of interest" description="Disordered" evidence="1">
    <location>
        <begin position="13"/>
        <end position="115"/>
    </location>
</feature>
<dbReference type="PANTHER" id="PTHR37191">
    <property type="entry name" value="ZINC FINGER/BTB DOMAIN PROTEIN"/>
    <property type="match status" value="1"/>
</dbReference>
<sequence length="329" mass="36993">MRQIITVPRRLRFKPPPFLDRNCSSLRSPLPRQLDPHSRRRRQRLQPSHAVVQPPPDSPPHTAAAPTARKNTTHTGAGAETDRHGTTSSSGCLRPRHPSVLDFPPSSRLPASRTGSCTWPDSSFMSSMAAAVQQQREKAASQVWRAVVGWIGFLVQVLLQILRGTPSCAQLFPSSASGTRSSPGPRPRTRRRRWSSCRSAPRSQLTRHLPRHLRLSPWAASRTLRWVVEEEESEGGRRGCLAEARGEGERHLQGHNLGETATMSVPHDRHQDLKLAIDDFDEELIDPKLRFSFQLNSKSIQRTLALLTYRSLFGIAIRLPVMLLRDRRA</sequence>
<accession>A0A804RKB3</accession>
<reference evidence="2" key="2">
    <citation type="submission" date="2019-07" db="EMBL/GenBank/DDBJ databases">
        <authorList>
            <person name="Seetharam A."/>
            <person name="Woodhouse M."/>
            <person name="Cannon E."/>
        </authorList>
    </citation>
    <scope>NUCLEOTIDE SEQUENCE [LARGE SCALE GENOMIC DNA]</scope>
    <source>
        <strain evidence="2">cv. B73</strain>
    </source>
</reference>
<reference evidence="2" key="3">
    <citation type="submission" date="2021-05" db="UniProtKB">
        <authorList>
            <consortium name="EnsemblPlants"/>
        </authorList>
    </citation>
    <scope>IDENTIFICATION</scope>
    <source>
        <strain evidence="2">cv. B73</strain>
    </source>
</reference>
<organism evidence="2 3">
    <name type="scientific">Zea mays</name>
    <name type="common">Maize</name>
    <dbReference type="NCBI Taxonomy" id="4577"/>
    <lineage>
        <taxon>Eukaryota</taxon>
        <taxon>Viridiplantae</taxon>
        <taxon>Streptophyta</taxon>
        <taxon>Embryophyta</taxon>
        <taxon>Tracheophyta</taxon>
        <taxon>Spermatophyta</taxon>
        <taxon>Magnoliopsida</taxon>
        <taxon>Liliopsida</taxon>
        <taxon>Poales</taxon>
        <taxon>Poaceae</taxon>
        <taxon>PACMAD clade</taxon>
        <taxon>Panicoideae</taxon>
        <taxon>Andropogonodae</taxon>
        <taxon>Andropogoneae</taxon>
        <taxon>Tripsacinae</taxon>
        <taxon>Zea</taxon>
    </lineage>
</organism>
<dbReference type="AlphaFoldDB" id="A0A804RKB3"/>
<feature type="compositionally biased region" description="Low complexity" evidence="1">
    <location>
        <begin position="173"/>
        <end position="183"/>
    </location>
</feature>
<dbReference type="Gramene" id="Zm00001eb420730_T001">
    <property type="protein sequence ID" value="Zm00001eb420730_P001"/>
    <property type="gene ID" value="Zm00001eb420730"/>
</dbReference>
<keyword evidence="3" id="KW-1185">Reference proteome</keyword>
<dbReference type="InParanoid" id="A0A804RKB3"/>
<dbReference type="EnsemblPlants" id="Zm00001eb420730_T001">
    <property type="protein sequence ID" value="Zm00001eb420730_P001"/>
    <property type="gene ID" value="Zm00001eb420730"/>
</dbReference>
<evidence type="ECO:0000256" key="1">
    <source>
        <dbReference type="SAM" id="MobiDB-lite"/>
    </source>
</evidence>
<evidence type="ECO:0000313" key="2">
    <source>
        <dbReference type="EnsemblPlants" id="Zm00001eb420730_P001"/>
    </source>
</evidence>
<proteinExistence type="predicted"/>
<reference evidence="3" key="1">
    <citation type="journal article" date="2009" name="Science">
        <title>The B73 maize genome: complexity, diversity, and dynamics.</title>
        <authorList>
            <person name="Schnable P.S."/>
            <person name="Ware D."/>
            <person name="Fulton R.S."/>
            <person name="Stein J.C."/>
            <person name="Wei F."/>
            <person name="Pasternak S."/>
            <person name="Liang C."/>
            <person name="Zhang J."/>
            <person name="Fulton L."/>
            <person name="Graves T.A."/>
            <person name="Minx P."/>
            <person name="Reily A.D."/>
            <person name="Courtney L."/>
            <person name="Kruchowski S.S."/>
            <person name="Tomlinson C."/>
            <person name="Strong C."/>
            <person name="Delehaunty K."/>
            <person name="Fronick C."/>
            <person name="Courtney B."/>
            <person name="Rock S.M."/>
            <person name="Belter E."/>
            <person name="Du F."/>
            <person name="Kim K."/>
            <person name="Abbott R.M."/>
            <person name="Cotton M."/>
            <person name="Levy A."/>
            <person name="Marchetto P."/>
            <person name="Ochoa K."/>
            <person name="Jackson S.M."/>
            <person name="Gillam B."/>
            <person name="Chen W."/>
            <person name="Yan L."/>
            <person name="Higginbotham J."/>
            <person name="Cardenas M."/>
            <person name="Waligorski J."/>
            <person name="Applebaum E."/>
            <person name="Phelps L."/>
            <person name="Falcone J."/>
            <person name="Kanchi K."/>
            <person name="Thane T."/>
            <person name="Scimone A."/>
            <person name="Thane N."/>
            <person name="Henke J."/>
            <person name="Wang T."/>
            <person name="Ruppert J."/>
            <person name="Shah N."/>
            <person name="Rotter K."/>
            <person name="Hodges J."/>
            <person name="Ingenthron E."/>
            <person name="Cordes M."/>
            <person name="Kohlberg S."/>
            <person name="Sgro J."/>
            <person name="Delgado B."/>
            <person name="Mead K."/>
            <person name="Chinwalla A."/>
            <person name="Leonard S."/>
            <person name="Crouse K."/>
            <person name="Collura K."/>
            <person name="Kudrna D."/>
            <person name="Currie J."/>
            <person name="He R."/>
            <person name="Angelova A."/>
            <person name="Rajasekar S."/>
            <person name="Mueller T."/>
            <person name="Lomeli R."/>
            <person name="Scara G."/>
            <person name="Ko A."/>
            <person name="Delaney K."/>
            <person name="Wissotski M."/>
            <person name="Lopez G."/>
            <person name="Campos D."/>
            <person name="Braidotti M."/>
            <person name="Ashley E."/>
            <person name="Golser W."/>
            <person name="Kim H."/>
            <person name="Lee S."/>
            <person name="Lin J."/>
            <person name="Dujmic Z."/>
            <person name="Kim W."/>
            <person name="Talag J."/>
            <person name="Zuccolo A."/>
            <person name="Fan C."/>
            <person name="Sebastian A."/>
            <person name="Kramer M."/>
            <person name="Spiegel L."/>
            <person name="Nascimento L."/>
            <person name="Zutavern T."/>
            <person name="Miller B."/>
            <person name="Ambroise C."/>
            <person name="Muller S."/>
            <person name="Spooner W."/>
            <person name="Narechania A."/>
            <person name="Ren L."/>
            <person name="Wei S."/>
            <person name="Kumari S."/>
            <person name="Faga B."/>
            <person name="Levy M.J."/>
            <person name="McMahan L."/>
            <person name="Van Buren P."/>
            <person name="Vaughn M.W."/>
            <person name="Ying K."/>
            <person name="Yeh C.-T."/>
            <person name="Emrich S.J."/>
            <person name="Jia Y."/>
            <person name="Kalyanaraman A."/>
            <person name="Hsia A.-P."/>
            <person name="Barbazuk W.B."/>
            <person name="Baucom R.S."/>
            <person name="Brutnell T.P."/>
            <person name="Carpita N.C."/>
            <person name="Chaparro C."/>
            <person name="Chia J.-M."/>
            <person name="Deragon J.-M."/>
            <person name="Estill J.C."/>
            <person name="Fu Y."/>
            <person name="Jeddeloh J.A."/>
            <person name="Han Y."/>
            <person name="Lee H."/>
            <person name="Li P."/>
            <person name="Lisch D.R."/>
            <person name="Liu S."/>
            <person name="Liu Z."/>
            <person name="Nagel D.H."/>
            <person name="McCann M.C."/>
            <person name="SanMiguel P."/>
            <person name="Myers A.M."/>
            <person name="Nettleton D."/>
            <person name="Nguyen J."/>
            <person name="Penning B.W."/>
            <person name="Ponnala L."/>
            <person name="Schneider K.L."/>
            <person name="Schwartz D.C."/>
            <person name="Sharma A."/>
            <person name="Soderlund C."/>
            <person name="Springer N.M."/>
            <person name="Sun Q."/>
            <person name="Wang H."/>
            <person name="Waterman M."/>
            <person name="Westerman R."/>
            <person name="Wolfgruber T.K."/>
            <person name="Yang L."/>
            <person name="Yu Y."/>
            <person name="Zhang L."/>
            <person name="Zhou S."/>
            <person name="Zhu Q."/>
            <person name="Bennetzen J.L."/>
            <person name="Dawe R.K."/>
            <person name="Jiang J."/>
            <person name="Jiang N."/>
            <person name="Presting G.G."/>
            <person name="Wessler S.R."/>
            <person name="Aluru S."/>
            <person name="Martienssen R.A."/>
            <person name="Clifton S.W."/>
            <person name="McCombie W.R."/>
            <person name="Wing R.A."/>
            <person name="Wilson R.K."/>
        </authorList>
    </citation>
    <scope>NUCLEOTIDE SEQUENCE [LARGE SCALE GENOMIC DNA]</scope>
    <source>
        <strain evidence="3">cv. B73</strain>
    </source>
</reference>
<name>A0A804RKB3_MAIZE</name>
<protein>
    <submittedName>
        <fullName evidence="2">Uncharacterized protein</fullName>
    </submittedName>
</protein>